<dbReference type="InterPro" id="IPR051691">
    <property type="entry name" value="Metab_Enz_Cyan_OpOx_G3PDH"/>
</dbReference>
<dbReference type="PRINTS" id="PR00368">
    <property type="entry name" value="FADPNR"/>
</dbReference>
<proteinExistence type="predicted"/>
<reference evidence="3" key="1">
    <citation type="submission" date="2022-07" db="EMBL/GenBank/DDBJ databases">
        <title>Enhanced cultured diversity of the mouse gut microbiota enables custom-made synthetic communities.</title>
        <authorList>
            <person name="Afrizal A."/>
        </authorList>
    </citation>
    <scope>NUCLEOTIDE SEQUENCE</scope>
    <source>
        <strain evidence="3">DSM 29482</strain>
    </source>
</reference>
<sequence length="420" mass="46266">MKSYEIVVIGGGPAGLAAAIEARKNGVENILVIERDKELGGILQQCIHNGFGLHVFKEELTGPQYSERFIRELKGMGIEYKLDTMVLHIDENKNIEAINKEDGFIEIKAEAIVLAMGCRERPRGAITIPGTRPSGIFTAGTAQRFVNMEGYQVGKKVVILGSGDIGLIMARRMTLEGAKVEAVVELMPYSGGLTRNIVQCLDDFNIPLLLSHTIVDIKGKDRLEGVVVAKVDENRKPIPGSEVEYECDTLLLSVGLIPENELSNQANIEIDPITNGPIVNESMETSVKGIFACGNVVHVHDLVDNVTRESRKAGKYAAKFVKDELKEDSHIVETIAGEGVRYIVPQQIRVENVEDDITLFMRVTDIFKDAKLVLENGDKSIKEIKKIQFTPGEMEEIKINASDLKEDIESLRVSVQKGGK</sequence>
<dbReference type="SUPFAM" id="SSF51905">
    <property type="entry name" value="FAD/NAD(P)-binding domain"/>
    <property type="match status" value="1"/>
</dbReference>
<gene>
    <name evidence="3" type="ORF">NSA23_10690</name>
</gene>
<dbReference type="OrthoDB" id="9806179at2"/>
<dbReference type="Proteomes" id="UP001142078">
    <property type="component" value="Unassembled WGS sequence"/>
</dbReference>
<evidence type="ECO:0000313" key="3">
    <source>
        <dbReference type="EMBL" id="MCR2044577.1"/>
    </source>
</evidence>
<keyword evidence="1" id="KW-0560">Oxidoreductase</keyword>
<protein>
    <submittedName>
        <fullName evidence="3">NAD(P)/FAD-dependent oxidoreductase</fullName>
    </submittedName>
</protein>
<dbReference type="PRINTS" id="PR00411">
    <property type="entry name" value="PNDRDTASEI"/>
</dbReference>
<dbReference type="InterPro" id="IPR023753">
    <property type="entry name" value="FAD/NAD-binding_dom"/>
</dbReference>
<comment type="caution">
    <text evidence="3">The sequence shown here is derived from an EMBL/GenBank/DDBJ whole genome shotgun (WGS) entry which is preliminary data.</text>
</comment>
<dbReference type="EMBL" id="JANJZL010000007">
    <property type="protein sequence ID" value="MCR2044577.1"/>
    <property type="molecule type" value="Genomic_DNA"/>
</dbReference>
<name>A0A9X2MK03_9FIRM</name>
<accession>A0A9X2MK03</accession>
<organism evidence="3 4">
    <name type="scientific">Anaerosalibacter massiliensis</name>
    <dbReference type="NCBI Taxonomy" id="1347392"/>
    <lineage>
        <taxon>Bacteria</taxon>
        <taxon>Bacillati</taxon>
        <taxon>Bacillota</taxon>
        <taxon>Tissierellia</taxon>
        <taxon>Tissierellales</taxon>
        <taxon>Sporanaerobacteraceae</taxon>
        <taxon>Anaerosalibacter</taxon>
    </lineage>
</organism>
<dbReference type="PANTHER" id="PTHR42949">
    <property type="entry name" value="ANAEROBIC GLYCEROL-3-PHOSPHATE DEHYDROGENASE SUBUNIT B"/>
    <property type="match status" value="1"/>
</dbReference>
<dbReference type="InterPro" id="IPR036188">
    <property type="entry name" value="FAD/NAD-bd_sf"/>
</dbReference>
<dbReference type="RefSeq" id="WP_042678614.1">
    <property type="nucleotide sequence ID" value="NZ_CABKTM010000007.1"/>
</dbReference>
<dbReference type="GO" id="GO:0016491">
    <property type="term" value="F:oxidoreductase activity"/>
    <property type="evidence" value="ECO:0007669"/>
    <property type="project" value="UniProtKB-KW"/>
</dbReference>
<dbReference type="Gene3D" id="3.50.50.60">
    <property type="entry name" value="FAD/NAD(P)-binding domain"/>
    <property type="match status" value="2"/>
</dbReference>
<dbReference type="AlphaFoldDB" id="A0A9X2MK03"/>
<dbReference type="PANTHER" id="PTHR42949:SF3">
    <property type="entry name" value="ANAEROBIC GLYCEROL-3-PHOSPHATE DEHYDROGENASE SUBUNIT B"/>
    <property type="match status" value="1"/>
</dbReference>
<evidence type="ECO:0000313" key="4">
    <source>
        <dbReference type="Proteomes" id="UP001142078"/>
    </source>
</evidence>
<evidence type="ECO:0000256" key="1">
    <source>
        <dbReference type="ARBA" id="ARBA00023002"/>
    </source>
</evidence>
<feature type="domain" description="FAD/NAD(P)-binding" evidence="2">
    <location>
        <begin position="4"/>
        <end position="305"/>
    </location>
</feature>
<evidence type="ECO:0000259" key="2">
    <source>
        <dbReference type="Pfam" id="PF07992"/>
    </source>
</evidence>
<dbReference type="Pfam" id="PF07992">
    <property type="entry name" value="Pyr_redox_2"/>
    <property type="match status" value="1"/>
</dbReference>
<keyword evidence="4" id="KW-1185">Reference proteome</keyword>